<feature type="transmembrane region" description="Helical" evidence="1">
    <location>
        <begin position="285"/>
        <end position="304"/>
    </location>
</feature>
<evidence type="ECO:0008006" key="3">
    <source>
        <dbReference type="Google" id="ProtNLM"/>
    </source>
</evidence>
<feature type="transmembrane region" description="Helical" evidence="1">
    <location>
        <begin position="428"/>
        <end position="450"/>
    </location>
</feature>
<feature type="transmembrane region" description="Helical" evidence="1">
    <location>
        <begin position="357"/>
        <end position="379"/>
    </location>
</feature>
<protein>
    <recommendedName>
        <fullName evidence="3">Polymer-forming cytoskeletal protein</fullName>
    </recommendedName>
</protein>
<keyword evidence="1" id="KW-0812">Transmembrane</keyword>
<evidence type="ECO:0000313" key="2">
    <source>
        <dbReference type="EMBL" id="MYD89225.1"/>
    </source>
</evidence>
<feature type="transmembrane region" description="Helical" evidence="1">
    <location>
        <begin position="325"/>
        <end position="351"/>
    </location>
</feature>
<feature type="transmembrane region" description="Helical" evidence="1">
    <location>
        <begin position="400"/>
        <end position="422"/>
    </location>
</feature>
<keyword evidence="1" id="KW-0472">Membrane</keyword>
<name>A0A6B1DR02_9CHLR</name>
<sequence length="461" mass="48073">MLRPTSILAGLSRLWLALLLMPLLWALPSTAIHAAQFKGDNLYELPAGQTISEDLFVAGSSLVISGTVDGDLFATGQTIRIDGVVTGHVFAAGAIVLLTGEVQGDLYAVGETVIVEGTVAEDLRVAGGGNEMSIDMADMFQNEEFTLDQVMKIRMTGPDKGVVVSPDARIGGDTLAAGMDISLAGQFGSDVHAAGANIFLTDTASVSGNFRGEAGSDLAVGGHIAGDADLKSPQFEFGDGLSVGGTLAYGAPAPVAQAPATAQFYEWDPQAAQNAESSGGNWGTWIFRTLSVLVGTALLVFLSNRIGRSFFEGAASQIRTQAGMAVVWGVVSLLAMPFMLGLLPFLGFVFFGVPVAIMIWAFLMLIWFVFWVFSPLITGRTLGSLLEGALPGEQVAWPKILVGVVIVVLAARLVFLPSGAGLPDLVRGILSAVGAVVIVLSYILAVGGWVQTWGRGGRQAA</sequence>
<dbReference type="EMBL" id="VXPY01000014">
    <property type="protein sequence ID" value="MYD89225.1"/>
    <property type="molecule type" value="Genomic_DNA"/>
</dbReference>
<accession>A0A6B1DR02</accession>
<comment type="caution">
    <text evidence="2">The sequence shown here is derived from an EMBL/GenBank/DDBJ whole genome shotgun (WGS) entry which is preliminary data.</text>
</comment>
<reference evidence="2" key="1">
    <citation type="submission" date="2019-09" db="EMBL/GenBank/DDBJ databases">
        <title>Characterisation of the sponge microbiome using genome-centric metagenomics.</title>
        <authorList>
            <person name="Engelberts J.P."/>
            <person name="Robbins S.J."/>
            <person name="De Goeij J.M."/>
            <person name="Aranda M."/>
            <person name="Bell S.C."/>
            <person name="Webster N.S."/>
        </authorList>
    </citation>
    <scope>NUCLEOTIDE SEQUENCE</scope>
    <source>
        <strain evidence="2">SB0662_bin_9</strain>
    </source>
</reference>
<organism evidence="2">
    <name type="scientific">Caldilineaceae bacterium SB0662_bin_9</name>
    <dbReference type="NCBI Taxonomy" id="2605258"/>
    <lineage>
        <taxon>Bacteria</taxon>
        <taxon>Bacillati</taxon>
        <taxon>Chloroflexota</taxon>
        <taxon>Caldilineae</taxon>
        <taxon>Caldilineales</taxon>
        <taxon>Caldilineaceae</taxon>
    </lineage>
</organism>
<proteinExistence type="predicted"/>
<keyword evidence="1" id="KW-1133">Transmembrane helix</keyword>
<dbReference type="AlphaFoldDB" id="A0A6B1DR02"/>
<gene>
    <name evidence="2" type="ORF">F4Y08_02635</name>
</gene>
<evidence type="ECO:0000256" key="1">
    <source>
        <dbReference type="SAM" id="Phobius"/>
    </source>
</evidence>